<gene>
    <name evidence="2" type="ORF">DPX16_15867</name>
</gene>
<name>A0A3N0YUG1_ANAGA</name>
<proteinExistence type="predicted"/>
<evidence type="ECO:0000313" key="2">
    <source>
        <dbReference type="EMBL" id="ROL49541.1"/>
    </source>
</evidence>
<dbReference type="AlphaFoldDB" id="A0A3N0YUG1"/>
<protein>
    <submittedName>
        <fullName evidence="2">Uncharacterized protein</fullName>
    </submittedName>
</protein>
<feature type="region of interest" description="Disordered" evidence="1">
    <location>
        <begin position="1"/>
        <end position="69"/>
    </location>
</feature>
<comment type="caution">
    <text evidence="2">The sequence shown here is derived from an EMBL/GenBank/DDBJ whole genome shotgun (WGS) entry which is preliminary data.</text>
</comment>
<dbReference type="Proteomes" id="UP000281406">
    <property type="component" value="Unassembled WGS sequence"/>
</dbReference>
<organism evidence="2 3">
    <name type="scientific">Anabarilius grahami</name>
    <name type="common">Kanglang fish</name>
    <name type="synonym">Barilius grahami</name>
    <dbReference type="NCBI Taxonomy" id="495550"/>
    <lineage>
        <taxon>Eukaryota</taxon>
        <taxon>Metazoa</taxon>
        <taxon>Chordata</taxon>
        <taxon>Craniata</taxon>
        <taxon>Vertebrata</taxon>
        <taxon>Euteleostomi</taxon>
        <taxon>Actinopterygii</taxon>
        <taxon>Neopterygii</taxon>
        <taxon>Teleostei</taxon>
        <taxon>Ostariophysi</taxon>
        <taxon>Cypriniformes</taxon>
        <taxon>Xenocyprididae</taxon>
        <taxon>Xenocypridinae</taxon>
        <taxon>Xenocypridinae incertae sedis</taxon>
        <taxon>Anabarilius</taxon>
    </lineage>
</organism>
<evidence type="ECO:0000256" key="1">
    <source>
        <dbReference type="SAM" id="MobiDB-lite"/>
    </source>
</evidence>
<feature type="compositionally biased region" description="Basic and acidic residues" evidence="1">
    <location>
        <begin position="1"/>
        <end position="11"/>
    </location>
</feature>
<feature type="compositionally biased region" description="Low complexity" evidence="1">
    <location>
        <begin position="39"/>
        <end position="55"/>
    </location>
</feature>
<reference evidence="2 3" key="1">
    <citation type="submission" date="2018-10" db="EMBL/GenBank/DDBJ databases">
        <title>Genome assembly for a Yunnan-Guizhou Plateau 3E fish, Anabarilius grahami (Regan), and its evolutionary and genetic applications.</title>
        <authorList>
            <person name="Jiang W."/>
        </authorList>
    </citation>
    <scope>NUCLEOTIDE SEQUENCE [LARGE SCALE GENOMIC DNA]</scope>
    <source>
        <strain evidence="2">AG-KIZ</strain>
        <tissue evidence="2">Muscle</tissue>
    </source>
</reference>
<accession>A0A3N0YUG1</accession>
<dbReference type="EMBL" id="RJVU01026577">
    <property type="protein sequence ID" value="ROL49541.1"/>
    <property type="molecule type" value="Genomic_DNA"/>
</dbReference>
<sequence length="254" mass="27664">MAAGDTLRRQPEAGSGRRRLEDGARGGSQRGRQRWLRPASSAESAAGASSDGGESFFPGGELLQASDGDQRRDALSSLKEKELKSYGETPAYIVPNSASFGGKVRALFAIGCAAVPRRHWFNNLSMSEPMTVQLHCVIEKGFSNGEKGRLFPYAVRVEYRKGTFVSEQVQEFATANTYADTLLQVRHSAAAQIASITNSRPIQVELGKVEGFRGTLKCTANCYSERNQPFKSGSNKLIGCRCDMDYQPVPSRVS</sequence>
<keyword evidence="3" id="KW-1185">Reference proteome</keyword>
<evidence type="ECO:0000313" key="3">
    <source>
        <dbReference type="Proteomes" id="UP000281406"/>
    </source>
</evidence>